<reference evidence="1 2" key="1">
    <citation type="submission" date="2014-02" db="EMBL/GenBank/DDBJ databases">
        <title>Transposable element dynamics among asymbiotic and ectomycorrhizal Amanita fungi.</title>
        <authorList>
            <consortium name="DOE Joint Genome Institute"/>
            <person name="Hess J."/>
            <person name="Skrede I."/>
            <person name="Wolfe B."/>
            <person name="LaButti K."/>
            <person name="Ohm R.A."/>
            <person name="Grigoriev I.V."/>
            <person name="Pringle A."/>
        </authorList>
    </citation>
    <scope>NUCLEOTIDE SEQUENCE [LARGE SCALE GENOMIC DNA]</scope>
    <source>
        <strain evidence="1 2">SKay4041</strain>
    </source>
</reference>
<protein>
    <submittedName>
        <fullName evidence="1">Uncharacterized protein</fullName>
    </submittedName>
</protein>
<name>A0A2A9NNQ8_9AGAR</name>
<organism evidence="1 2">
    <name type="scientific">Amanita thiersii Skay4041</name>
    <dbReference type="NCBI Taxonomy" id="703135"/>
    <lineage>
        <taxon>Eukaryota</taxon>
        <taxon>Fungi</taxon>
        <taxon>Dikarya</taxon>
        <taxon>Basidiomycota</taxon>
        <taxon>Agaricomycotina</taxon>
        <taxon>Agaricomycetes</taxon>
        <taxon>Agaricomycetidae</taxon>
        <taxon>Agaricales</taxon>
        <taxon>Pluteineae</taxon>
        <taxon>Amanitaceae</taxon>
        <taxon>Amanita</taxon>
    </lineage>
</organism>
<keyword evidence="2" id="KW-1185">Reference proteome</keyword>
<evidence type="ECO:0000313" key="2">
    <source>
        <dbReference type="Proteomes" id="UP000242287"/>
    </source>
</evidence>
<gene>
    <name evidence="1" type="ORF">AMATHDRAFT_63448</name>
</gene>
<dbReference type="Proteomes" id="UP000242287">
    <property type="component" value="Unassembled WGS sequence"/>
</dbReference>
<proteinExistence type="predicted"/>
<sequence>MSRKKPSRMDVLSLRCLAQTAESLLLDQWTRLTMITVSFDGNALSTRRIDGLAATDACFVSNVKF</sequence>
<evidence type="ECO:0000313" key="1">
    <source>
        <dbReference type="EMBL" id="PFH49312.1"/>
    </source>
</evidence>
<dbReference type="AlphaFoldDB" id="A0A2A9NNQ8"/>
<dbReference type="EMBL" id="KZ302033">
    <property type="protein sequence ID" value="PFH49312.1"/>
    <property type="molecule type" value="Genomic_DNA"/>
</dbReference>
<accession>A0A2A9NNQ8</accession>